<sequence>MRDIEQFNAALYSHPTMIDLDQWIAKFIQVKQKKRPLAKDLTMELKLVDSATAVKHMISQADSNCLWRLALGNLLDQLPTISRANSFTQRKVKALKAPVEIAENNSSGFGFEEINSNNFSPTVGSIVGTIVRGLEKFATVRKEKIAS</sequence>
<evidence type="ECO:0000313" key="1">
    <source>
        <dbReference type="EMBL" id="GFN80195.1"/>
    </source>
</evidence>
<proteinExistence type="predicted"/>
<dbReference type="EMBL" id="BLXT01000807">
    <property type="protein sequence ID" value="GFN80195.1"/>
    <property type="molecule type" value="Genomic_DNA"/>
</dbReference>
<reference evidence="1 2" key="1">
    <citation type="journal article" date="2021" name="Elife">
        <title>Chloroplast acquisition without the gene transfer in kleptoplastic sea slugs, Plakobranchus ocellatus.</title>
        <authorList>
            <person name="Maeda T."/>
            <person name="Takahashi S."/>
            <person name="Yoshida T."/>
            <person name="Shimamura S."/>
            <person name="Takaki Y."/>
            <person name="Nagai Y."/>
            <person name="Toyoda A."/>
            <person name="Suzuki Y."/>
            <person name="Arimoto A."/>
            <person name="Ishii H."/>
            <person name="Satoh N."/>
            <person name="Nishiyama T."/>
            <person name="Hasebe M."/>
            <person name="Maruyama T."/>
            <person name="Minagawa J."/>
            <person name="Obokata J."/>
            <person name="Shigenobu S."/>
        </authorList>
    </citation>
    <scope>NUCLEOTIDE SEQUENCE [LARGE SCALE GENOMIC DNA]</scope>
</reference>
<evidence type="ECO:0000313" key="2">
    <source>
        <dbReference type="Proteomes" id="UP000735302"/>
    </source>
</evidence>
<name>A0AAV3XZ31_9GAST</name>
<dbReference type="Proteomes" id="UP000735302">
    <property type="component" value="Unassembled WGS sequence"/>
</dbReference>
<keyword evidence="2" id="KW-1185">Reference proteome</keyword>
<accession>A0AAV3XZ31</accession>
<protein>
    <submittedName>
        <fullName evidence="1">Uncharacterized protein</fullName>
    </submittedName>
</protein>
<dbReference type="AlphaFoldDB" id="A0AAV3XZ31"/>
<gene>
    <name evidence="1" type="ORF">PoB_000670100</name>
</gene>
<organism evidence="1 2">
    <name type="scientific">Plakobranchus ocellatus</name>
    <dbReference type="NCBI Taxonomy" id="259542"/>
    <lineage>
        <taxon>Eukaryota</taxon>
        <taxon>Metazoa</taxon>
        <taxon>Spiralia</taxon>
        <taxon>Lophotrochozoa</taxon>
        <taxon>Mollusca</taxon>
        <taxon>Gastropoda</taxon>
        <taxon>Heterobranchia</taxon>
        <taxon>Euthyneura</taxon>
        <taxon>Panpulmonata</taxon>
        <taxon>Sacoglossa</taxon>
        <taxon>Placobranchoidea</taxon>
        <taxon>Plakobranchidae</taxon>
        <taxon>Plakobranchus</taxon>
    </lineage>
</organism>
<comment type="caution">
    <text evidence="1">The sequence shown here is derived from an EMBL/GenBank/DDBJ whole genome shotgun (WGS) entry which is preliminary data.</text>
</comment>